<evidence type="ECO:0000313" key="4">
    <source>
        <dbReference type="EMBL" id="KRO09516.1"/>
    </source>
</evidence>
<name>A0ABR5Q704_9LACO</name>
<protein>
    <submittedName>
        <fullName evidence="4">Transposase</fullName>
    </submittedName>
</protein>
<evidence type="ECO:0000256" key="1">
    <source>
        <dbReference type="SAM" id="Coils"/>
    </source>
</evidence>
<feature type="domain" description="Transposase IS66 central" evidence="2">
    <location>
        <begin position="185"/>
        <end position="461"/>
    </location>
</feature>
<evidence type="ECO:0000259" key="2">
    <source>
        <dbReference type="Pfam" id="PF03050"/>
    </source>
</evidence>
<feature type="coiled-coil region" evidence="1">
    <location>
        <begin position="11"/>
        <end position="38"/>
    </location>
</feature>
<dbReference type="Pfam" id="PF03050">
    <property type="entry name" value="DDE_Tnp_IS66"/>
    <property type="match status" value="1"/>
</dbReference>
<dbReference type="PANTHER" id="PTHR33678">
    <property type="entry name" value="BLL1576 PROTEIN"/>
    <property type="match status" value="1"/>
</dbReference>
<keyword evidence="1" id="KW-0175">Coiled coil</keyword>
<keyword evidence="5" id="KW-1185">Reference proteome</keyword>
<gene>
    <name evidence="4" type="ORF">IV59_GL000605</name>
</gene>
<dbReference type="NCBIfam" id="NF033517">
    <property type="entry name" value="transpos_IS66"/>
    <property type="match status" value="1"/>
</dbReference>
<reference evidence="4 5" key="1">
    <citation type="journal article" date="2015" name="Genome Announc.">
        <title>Expanding the biotechnology potential of lactobacilli through comparative genomics of 213 strains and associated genera.</title>
        <authorList>
            <person name="Sun Z."/>
            <person name="Harris H.M."/>
            <person name="McCann A."/>
            <person name="Guo C."/>
            <person name="Argimon S."/>
            <person name="Zhang W."/>
            <person name="Yang X."/>
            <person name="Jeffery I.B."/>
            <person name="Cooney J.C."/>
            <person name="Kagawa T.F."/>
            <person name="Liu W."/>
            <person name="Song Y."/>
            <person name="Salvetti E."/>
            <person name="Wrobel A."/>
            <person name="Rasinkangas P."/>
            <person name="Parkhill J."/>
            <person name="Rea M.C."/>
            <person name="O'Sullivan O."/>
            <person name="Ritari J."/>
            <person name="Douillard F.P."/>
            <person name="Paul Ross R."/>
            <person name="Yang R."/>
            <person name="Briner A.E."/>
            <person name="Felis G.E."/>
            <person name="de Vos W.M."/>
            <person name="Barrangou R."/>
            <person name="Klaenhammer T.R."/>
            <person name="Caufield P.W."/>
            <person name="Cui Y."/>
            <person name="Zhang H."/>
            <person name="O'Toole P.W."/>
        </authorList>
    </citation>
    <scope>NUCLEOTIDE SEQUENCE [LARGE SCALE GENOMIC DNA]</scope>
    <source>
        <strain evidence="4 5">DSM 26202</strain>
    </source>
</reference>
<dbReference type="InterPro" id="IPR052344">
    <property type="entry name" value="Transposase-related"/>
</dbReference>
<evidence type="ECO:0000259" key="3">
    <source>
        <dbReference type="Pfam" id="PF13005"/>
    </source>
</evidence>
<proteinExistence type="predicted"/>
<organism evidence="4 5">
    <name type="scientific">Paucilactobacillus hokkaidonensis</name>
    <dbReference type="NCBI Taxonomy" id="1193095"/>
    <lineage>
        <taxon>Bacteria</taxon>
        <taxon>Bacillati</taxon>
        <taxon>Bacillota</taxon>
        <taxon>Bacilli</taxon>
        <taxon>Lactobacillales</taxon>
        <taxon>Lactobacillaceae</taxon>
        <taxon>Paucilactobacillus</taxon>
    </lineage>
</organism>
<dbReference type="Pfam" id="PF13005">
    <property type="entry name" value="zf-IS66"/>
    <property type="match status" value="1"/>
</dbReference>
<dbReference type="InterPro" id="IPR004291">
    <property type="entry name" value="Transposase_IS66_central"/>
</dbReference>
<evidence type="ECO:0000313" key="5">
    <source>
        <dbReference type="Proteomes" id="UP000051884"/>
    </source>
</evidence>
<sequence>MKVVILVTDVVETLVKNNQELVEQLTKVNKQNEQLHQEVTYLNELTSEMSRKLFGKSKEIVPEDGQLSLFENDTSNTVKANDVLTEVSSYKRKAKGTKADKLANFPTKIIERELKDEDCQCDNCGSHMIDMGSIEARSELEFIPATIKRLMYKQHSYVCKKCERQGITSIKKASIPKPLISNSLGSSSIVTETILQKFQQKVPAYRQEKYWQSLGLPINRDNICNWQIISSEQVLQPIYDLLHEELTQQDIVHADETSYQVIQSDKVKTYFWQFCSGKTEEKQIVLYHHAESRGHEVPLQFLDGFNGYLHCDGWGAYHLLPNITLVSCAAHIRRKFFEALGNKRDPNKSSPAYIGYMYWQRMFQLEKKWRNLAPKERLAQRQKELKPVMDEFWQWLEVLNVLPHSKLGRAAEYAAKQRDGILQVLNDGRLEFSNNKAERMIKELVMGRKNWLFSTSLKGAHSNGVILSIMKTAELQGLDVRKYLNYLFRQIPNLKIVDHDALIKYMPWSKNIQMNCK</sequence>
<feature type="domain" description="Transposase IS66 zinc-finger binding" evidence="3">
    <location>
        <begin position="118"/>
        <end position="163"/>
    </location>
</feature>
<dbReference type="EMBL" id="JQCH01000015">
    <property type="protein sequence ID" value="KRO09516.1"/>
    <property type="molecule type" value="Genomic_DNA"/>
</dbReference>
<accession>A0ABR5Q704</accession>
<comment type="caution">
    <text evidence="4">The sequence shown here is derived from an EMBL/GenBank/DDBJ whole genome shotgun (WGS) entry which is preliminary data.</text>
</comment>
<dbReference type="Proteomes" id="UP000051884">
    <property type="component" value="Unassembled WGS sequence"/>
</dbReference>
<dbReference type="InterPro" id="IPR024474">
    <property type="entry name" value="Znf_dom_IS66"/>
</dbReference>